<evidence type="ECO:0000313" key="9">
    <source>
        <dbReference type="Proteomes" id="UP001225072"/>
    </source>
</evidence>
<evidence type="ECO:0000256" key="6">
    <source>
        <dbReference type="RuleBase" id="RU003345"/>
    </source>
</evidence>
<comment type="similarity">
    <text evidence="6">Belongs to the aldehyde dehydrogenase family.</text>
</comment>
<dbReference type="EC" id="1.2.1.3" evidence="4"/>
<dbReference type="Gene3D" id="3.40.605.10">
    <property type="entry name" value="Aldehyde Dehydrogenase, Chain A, domain 1"/>
    <property type="match status" value="1"/>
</dbReference>
<evidence type="ECO:0000256" key="5">
    <source>
        <dbReference type="PROSITE-ProRule" id="PRU10007"/>
    </source>
</evidence>
<dbReference type="SUPFAM" id="SSF53720">
    <property type="entry name" value="ALDH-like"/>
    <property type="match status" value="1"/>
</dbReference>
<dbReference type="PANTHER" id="PTHR43521:SF1">
    <property type="entry name" value="ALPHA-AMINOADIPIC SEMIALDEHYDE DEHYDROGENASE"/>
    <property type="match status" value="1"/>
</dbReference>
<name>A0ABU0TIS8_9FLAO</name>
<evidence type="ECO:0000256" key="1">
    <source>
        <dbReference type="ARBA" id="ARBA00011881"/>
    </source>
</evidence>
<accession>A0ABU0TIS8</accession>
<organism evidence="8 9">
    <name type="scientific">Chryseobacterium camelliae</name>
    <dbReference type="NCBI Taxonomy" id="1265445"/>
    <lineage>
        <taxon>Bacteria</taxon>
        <taxon>Pseudomonadati</taxon>
        <taxon>Bacteroidota</taxon>
        <taxon>Flavobacteriia</taxon>
        <taxon>Flavobacteriales</taxon>
        <taxon>Weeksellaceae</taxon>
        <taxon>Chryseobacterium group</taxon>
        <taxon>Chryseobacterium</taxon>
    </lineage>
</organism>
<evidence type="ECO:0000256" key="3">
    <source>
        <dbReference type="ARBA" id="ARBA00023027"/>
    </source>
</evidence>
<evidence type="ECO:0000256" key="2">
    <source>
        <dbReference type="ARBA" id="ARBA00023002"/>
    </source>
</evidence>
<dbReference type="Proteomes" id="UP001225072">
    <property type="component" value="Unassembled WGS sequence"/>
</dbReference>
<evidence type="ECO:0000313" key="8">
    <source>
        <dbReference type="EMBL" id="MDQ1096155.1"/>
    </source>
</evidence>
<dbReference type="InterPro" id="IPR016161">
    <property type="entry name" value="Ald_DH/histidinol_DH"/>
</dbReference>
<dbReference type="PROSITE" id="PS00687">
    <property type="entry name" value="ALDEHYDE_DEHYDR_GLU"/>
    <property type="match status" value="1"/>
</dbReference>
<keyword evidence="3" id="KW-0520">NAD</keyword>
<feature type="active site" evidence="5">
    <location>
        <position position="269"/>
    </location>
</feature>
<keyword evidence="9" id="KW-1185">Reference proteome</keyword>
<feature type="domain" description="Aldehyde dehydrogenase" evidence="7">
    <location>
        <begin position="36"/>
        <end position="497"/>
    </location>
</feature>
<dbReference type="PANTHER" id="PTHR43521">
    <property type="entry name" value="ALPHA-AMINOADIPIC SEMIALDEHYDE DEHYDROGENASE"/>
    <property type="match status" value="1"/>
</dbReference>
<dbReference type="InterPro" id="IPR015590">
    <property type="entry name" value="Aldehyde_DH_dom"/>
</dbReference>
<dbReference type="Gene3D" id="3.40.309.10">
    <property type="entry name" value="Aldehyde Dehydrogenase, Chain A, domain 2"/>
    <property type="match status" value="1"/>
</dbReference>
<dbReference type="RefSeq" id="WP_307448080.1">
    <property type="nucleotide sequence ID" value="NZ_JAUTAL010000001.1"/>
</dbReference>
<gene>
    <name evidence="8" type="ORF">QE404_001302</name>
</gene>
<evidence type="ECO:0000256" key="4">
    <source>
        <dbReference type="ARBA" id="ARBA00024226"/>
    </source>
</evidence>
<keyword evidence="2 6" id="KW-0560">Oxidoreductase</keyword>
<dbReference type="InterPro" id="IPR016162">
    <property type="entry name" value="Ald_DH_N"/>
</dbReference>
<dbReference type="InterPro" id="IPR016163">
    <property type="entry name" value="Ald_DH_C"/>
</dbReference>
<comment type="subunit">
    <text evidence="1">Homotetramer.</text>
</comment>
<evidence type="ECO:0000259" key="7">
    <source>
        <dbReference type="Pfam" id="PF00171"/>
    </source>
</evidence>
<dbReference type="InterPro" id="IPR044638">
    <property type="entry name" value="ALDH7A1-like"/>
</dbReference>
<dbReference type="Pfam" id="PF00171">
    <property type="entry name" value="Aldedh"/>
    <property type="match status" value="1"/>
</dbReference>
<sequence>MSKKIKDFGIEKTLRNLGIKDENKGTSVGGEYFASGKMIESFSPVDGELISKVETSAESDYSRVVETAQNAFKEFRLIPAPKRGELVRQLGQKLRQYKDDLGKLVSYEMGKSLQEGLGEVQEMIDICDFAVGLSRQLHGFTMHSERPGHRMYEQYHPLGIVGIITAFNFPVAVWSWNTALAWICGNVTIWKPSEKTPLCAIACQNIMIEVLRENNLPEGISSVLVADHEIGQKLVDDKRVSLISFTGSTRVGRMVSSKVAERFGKSILELGGNNAIIISKDADLDMSIIGAVFGAVGTAGQRCTSTRRLIIHESVYDEVKNRLVKAYGQLKIGNPLDENNHVGPLIDRDAVDQYQKSIEKCKQEGGNFVVEGAVLEGEEYASGCYVKPCIAEVENSYEIVQHETFAPILYLIKYSTLEEAIAIQNDVPQGLSSAIMTQNLREAELFLSHAGSDCGIANVNIGTSGAEIGGAFGGEKETGGGRESGSDVWKYYMRRQTNTINYTAQLPLAQGIKFDL</sequence>
<reference evidence="8 9" key="1">
    <citation type="submission" date="2023-07" db="EMBL/GenBank/DDBJ databases">
        <title>Functional and genomic diversity of the sorghum phyllosphere microbiome.</title>
        <authorList>
            <person name="Shade A."/>
        </authorList>
    </citation>
    <scope>NUCLEOTIDE SEQUENCE [LARGE SCALE GENOMIC DNA]</scope>
    <source>
        <strain evidence="8 9">SORGH_AS_1064</strain>
    </source>
</reference>
<dbReference type="CDD" id="cd07130">
    <property type="entry name" value="ALDH_F7_AASADH"/>
    <property type="match status" value="1"/>
</dbReference>
<dbReference type="GO" id="GO:0004029">
    <property type="term" value="F:aldehyde dehydrogenase (NAD+) activity"/>
    <property type="evidence" value="ECO:0007669"/>
    <property type="project" value="UniProtKB-EC"/>
</dbReference>
<protein>
    <recommendedName>
        <fullName evidence="4">aldehyde dehydrogenase (NAD(+))</fullName>
        <ecNumber evidence="4">1.2.1.3</ecNumber>
    </recommendedName>
</protein>
<proteinExistence type="inferred from homology"/>
<comment type="caution">
    <text evidence="8">The sequence shown here is derived from an EMBL/GenBank/DDBJ whole genome shotgun (WGS) entry which is preliminary data.</text>
</comment>
<dbReference type="InterPro" id="IPR029510">
    <property type="entry name" value="Ald_DH_CS_GLU"/>
</dbReference>
<dbReference type="EMBL" id="JAUTAL010000001">
    <property type="protein sequence ID" value="MDQ1096155.1"/>
    <property type="molecule type" value="Genomic_DNA"/>
</dbReference>